<keyword evidence="2" id="KW-1185">Reference proteome</keyword>
<dbReference type="EMBL" id="CP182909">
    <property type="protein sequence ID" value="XPM62115.1"/>
    <property type="molecule type" value="Genomic_DNA"/>
</dbReference>
<protein>
    <submittedName>
        <fullName evidence="1">Uncharacterized protein</fullName>
    </submittedName>
</protein>
<accession>A0ACD5GMW3</accession>
<sequence length="281" mass="31846">MPIGDSIDHYDNLLEKTIKITIFFQLSLAERDSLIQDIVSESPQVKNSVNGIDSELRLAMTLEVMNDPEPFGYVNQIVLCKPNSSTISEECVVHTLLEVTSKAAKELSDKARRSQELENEIEQLSSIVSDKFKRLDEDDWKRLKANPSAFSERLLFGVMSRSRIRLTSSLASKLESIIQSVESRSDFTDAISSLIDSLQEEAISLKTEPIKQRINSFSGQESSVPHYALNLMRRIGEMSVLYLTERREPIGRREASQLLDLKVTRGVQKSFAQFKILSQLF</sequence>
<name>A0ACD5GMW3_9CYAN</name>
<organism evidence="1 2">
    <name type="scientific">Desertifilum tharense IPPAS B-1220</name>
    <dbReference type="NCBI Taxonomy" id="1781255"/>
    <lineage>
        <taxon>Bacteria</taxon>
        <taxon>Bacillati</taxon>
        <taxon>Cyanobacteriota</taxon>
        <taxon>Cyanophyceae</taxon>
        <taxon>Desertifilales</taxon>
        <taxon>Desertifilaceae</taxon>
        <taxon>Desertifilum</taxon>
    </lineage>
</organism>
<evidence type="ECO:0000313" key="1">
    <source>
        <dbReference type="EMBL" id="XPM62115.1"/>
    </source>
</evidence>
<proteinExistence type="predicted"/>
<dbReference type="Proteomes" id="UP000095472">
    <property type="component" value="Chromosome"/>
</dbReference>
<reference evidence="1 2" key="1">
    <citation type="journal article" date="2016" name="Genome Announc.">
        <title>Draft Genome Sequence of the Thermotolerant Cyanobacterium Desertifilum sp. IPPAS B-1220.</title>
        <authorList>
            <person name="Mironov K.S."/>
            <person name="Sinetova M.A."/>
            <person name="Bolatkhan K."/>
            <person name="Zayadan B.K."/>
            <person name="Ustinova V.V."/>
            <person name="Kupriyanova E.V."/>
            <person name="Skrypnik A.N."/>
            <person name="Gogoleva N.E."/>
            <person name="Gogolev Y.V."/>
            <person name="Los D.A."/>
        </authorList>
    </citation>
    <scope>NUCLEOTIDE SEQUENCE [LARGE SCALE GENOMIC DNA]</scope>
    <source>
        <strain evidence="1 2">IPPAS B-1220</strain>
    </source>
</reference>
<gene>
    <name evidence="1" type="ORF">BH720_019805</name>
</gene>
<evidence type="ECO:0000313" key="2">
    <source>
        <dbReference type="Proteomes" id="UP000095472"/>
    </source>
</evidence>